<evidence type="ECO:0000259" key="1">
    <source>
        <dbReference type="SMART" id="SM00879"/>
    </source>
</evidence>
<dbReference type="Proteomes" id="UP000192758">
    <property type="component" value="Unassembled WGS sequence"/>
</dbReference>
<name>A0A1W0E5T2_9MICR</name>
<dbReference type="OrthoDB" id="1638493at2759"/>
<evidence type="ECO:0000313" key="2">
    <source>
        <dbReference type="EMBL" id="OQS54605.1"/>
    </source>
</evidence>
<proteinExistence type="predicted"/>
<dbReference type="GO" id="GO:0006364">
    <property type="term" value="P:rRNA processing"/>
    <property type="evidence" value="ECO:0007669"/>
    <property type="project" value="InterPro"/>
</dbReference>
<dbReference type="AlphaFoldDB" id="A0A1W0E5T2"/>
<keyword evidence="3" id="KW-1185">Reference proteome</keyword>
<sequence length="187" mass="21811">MGEIESEVLLVYSKKIDCSILNCAKDFGKMFEVKIEPAFNFKKDRNALLKLIESEECTKCIYFDITKRFNRIWFATQEVSYKFEITTAHSVFDMSTVQNYCCNSGFELILEGDMDEKFKNALKRLFVSNSEKKERAIVMFKETNNLHISHFRLDNKEEIGPRMVLKLEKVFEGFFSGEVTKIKAESS</sequence>
<dbReference type="EMBL" id="MNPJ01000019">
    <property type="protein sequence ID" value="OQS54605.1"/>
    <property type="molecule type" value="Genomic_DNA"/>
</dbReference>
<dbReference type="VEuPathDB" id="MicrosporidiaDB:EHP00_110"/>
<protein>
    <recommendedName>
        <fullName evidence="1">Brix domain-containing protein</fullName>
    </recommendedName>
</protein>
<dbReference type="SMART" id="SM00879">
    <property type="entry name" value="Brix"/>
    <property type="match status" value="1"/>
</dbReference>
<accession>A0A1W0E5T2</accession>
<dbReference type="GO" id="GO:0019843">
    <property type="term" value="F:rRNA binding"/>
    <property type="evidence" value="ECO:0007669"/>
    <property type="project" value="InterPro"/>
</dbReference>
<gene>
    <name evidence="2" type="ORF">EHP00_110</name>
</gene>
<evidence type="ECO:0000313" key="3">
    <source>
        <dbReference type="Proteomes" id="UP000192758"/>
    </source>
</evidence>
<feature type="domain" description="Brix" evidence="1">
    <location>
        <begin position="9"/>
        <end position="170"/>
    </location>
</feature>
<reference evidence="2 3" key="1">
    <citation type="journal article" date="2017" name="Environ. Microbiol.">
        <title>Decay of the glycolytic pathway and adaptation to intranuclear parasitism within Enterocytozoonidae microsporidia.</title>
        <authorList>
            <person name="Wiredu Boakye D."/>
            <person name="Jaroenlak P."/>
            <person name="Prachumwat A."/>
            <person name="Williams T.A."/>
            <person name="Bateman K.S."/>
            <person name="Itsathitphaisarn O."/>
            <person name="Sritunyalucksana K."/>
            <person name="Paszkiewicz K.H."/>
            <person name="Moore K.A."/>
            <person name="Stentiford G.D."/>
            <person name="Williams B.A."/>
        </authorList>
    </citation>
    <scope>NUCLEOTIDE SEQUENCE [LARGE SCALE GENOMIC DNA]</scope>
    <source>
        <strain evidence="2 3">TH1</strain>
    </source>
</reference>
<dbReference type="STRING" id="646526.A0A1W0E5T2"/>
<dbReference type="InterPro" id="IPR007109">
    <property type="entry name" value="Brix"/>
</dbReference>
<organism evidence="2 3">
    <name type="scientific">Ecytonucleospora hepatopenaei</name>
    <dbReference type="NCBI Taxonomy" id="646526"/>
    <lineage>
        <taxon>Eukaryota</taxon>
        <taxon>Fungi</taxon>
        <taxon>Fungi incertae sedis</taxon>
        <taxon>Microsporidia</taxon>
        <taxon>Enterocytozoonidae</taxon>
        <taxon>Ecytonucleospora</taxon>
    </lineage>
</organism>
<comment type="caution">
    <text evidence="2">The sequence shown here is derived from an EMBL/GenBank/DDBJ whole genome shotgun (WGS) entry which is preliminary data.</text>
</comment>